<dbReference type="CDD" id="cd14785">
    <property type="entry name" value="V-ATPase_C"/>
    <property type="match status" value="1"/>
</dbReference>
<evidence type="ECO:0000256" key="5">
    <source>
        <dbReference type="RuleBase" id="RU364010"/>
    </source>
</evidence>
<gene>
    <name evidence="6" type="ORF">EBH_0035930</name>
</gene>
<dbReference type="SUPFAM" id="SSF118203">
    <property type="entry name" value="Vacuolar ATP synthase subunit C"/>
    <property type="match status" value="1"/>
</dbReference>
<dbReference type="InterPro" id="IPR004907">
    <property type="entry name" value="ATPase_V1-cplx_csu"/>
</dbReference>
<dbReference type="PANTHER" id="PTHR10137:SF0">
    <property type="entry name" value="V-TYPE PROTON ATPASE SUBUNIT C"/>
    <property type="match status" value="1"/>
</dbReference>
<keyword evidence="7" id="KW-1185">Reference proteome</keyword>
<evidence type="ECO:0000256" key="2">
    <source>
        <dbReference type="ARBA" id="ARBA00022448"/>
    </source>
</evidence>
<dbReference type="EMBL" id="HG712389">
    <property type="protein sequence ID" value="CDJ50744.1"/>
    <property type="molecule type" value="Genomic_DNA"/>
</dbReference>
<dbReference type="AlphaFoldDB" id="U6LQ69"/>
<dbReference type="VEuPathDB" id="ToxoDB:EBH_0035930"/>
<evidence type="ECO:0000313" key="7">
    <source>
        <dbReference type="Proteomes" id="UP000030750"/>
    </source>
</evidence>
<evidence type="ECO:0000256" key="1">
    <source>
        <dbReference type="ARBA" id="ARBA00006138"/>
    </source>
</evidence>
<dbReference type="OrthoDB" id="6605928at2759"/>
<dbReference type="GO" id="GO:0046961">
    <property type="term" value="F:proton-transporting ATPase activity, rotational mechanism"/>
    <property type="evidence" value="ECO:0007669"/>
    <property type="project" value="InterPro"/>
</dbReference>
<comment type="subunit">
    <text evidence="5">V-ATPase is a heteromultimeric enzyme composed of a peripheral catalytic V1 complex (components A to H) attached to an integral membrane V0 proton pore complex.</text>
</comment>
<dbReference type="GO" id="GO:0000221">
    <property type="term" value="C:vacuolar proton-transporting V-type ATPase, V1 domain"/>
    <property type="evidence" value="ECO:0007669"/>
    <property type="project" value="TreeGrafter"/>
</dbReference>
<evidence type="ECO:0000313" key="6">
    <source>
        <dbReference type="EMBL" id="CDJ50744.1"/>
    </source>
</evidence>
<comment type="similarity">
    <text evidence="1 5">Belongs to the V-ATPase C subunit family.</text>
</comment>
<dbReference type="Gene3D" id="3.30.70.1180">
    <property type="entry name" value="Vacuolar atp synthase subunit c, domain 1"/>
    <property type="match status" value="1"/>
</dbReference>
<keyword evidence="3 5" id="KW-0375">Hydrogen ion transport</keyword>
<comment type="function">
    <text evidence="5">Subunit of the V1 complex of vacuolar(H+)-ATPase (V-ATPase), a multisubunit enzyme composed of a peripheral complex (V1) that hydrolyzes ATP and a membrane integral complex (V0) that translocates protons. V-ATPase is responsible for acidifying and maintaining the pH of intracellular compartments and in some cell types, is targeted to the plasma membrane, where it is responsible for acidifying the extracellular environment. Subunit C is necessary for the assembly of the catalytic sector of the enzyme and is likely to have a specific function in its catalytic activity.</text>
</comment>
<keyword evidence="2 5" id="KW-0813">Transport</keyword>
<protein>
    <recommendedName>
        <fullName evidence="5">V-type proton ATPase subunit C</fullName>
    </recommendedName>
</protein>
<dbReference type="PANTHER" id="PTHR10137">
    <property type="entry name" value="V-TYPE PROTON ATPASE SUBUNIT C"/>
    <property type="match status" value="1"/>
</dbReference>
<dbReference type="Proteomes" id="UP000030750">
    <property type="component" value="Unassembled WGS sequence"/>
</dbReference>
<dbReference type="Gene3D" id="3.30.70.100">
    <property type="match status" value="1"/>
</dbReference>
<organism evidence="6 7">
    <name type="scientific">Eimeria brunetti</name>
    <dbReference type="NCBI Taxonomy" id="51314"/>
    <lineage>
        <taxon>Eukaryota</taxon>
        <taxon>Sar</taxon>
        <taxon>Alveolata</taxon>
        <taxon>Apicomplexa</taxon>
        <taxon>Conoidasida</taxon>
        <taxon>Coccidia</taxon>
        <taxon>Eucoccidiorida</taxon>
        <taxon>Eimeriorina</taxon>
        <taxon>Eimeriidae</taxon>
        <taxon>Eimeria</taxon>
    </lineage>
</organism>
<reference evidence="6" key="1">
    <citation type="submission" date="2013-10" db="EMBL/GenBank/DDBJ databases">
        <title>Genomic analysis of the causative agents of coccidiosis in chickens.</title>
        <authorList>
            <person name="Reid A.J."/>
            <person name="Blake D."/>
            <person name="Billington K."/>
            <person name="Browne H."/>
            <person name="Dunn M."/>
            <person name="Hung S."/>
            <person name="Kawahara F."/>
            <person name="Miranda-Saavedra D."/>
            <person name="Mourier T."/>
            <person name="Nagra H."/>
            <person name="Otto T.D."/>
            <person name="Rawlings N."/>
            <person name="Sanchez A."/>
            <person name="Sanders M."/>
            <person name="Subramaniam C."/>
            <person name="Tay Y."/>
            <person name="Dear P."/>
            <person name="Doerig C."/>
            <person name="Gruber A."/>
            <person name="Parkinson J."/>
            <person name="Shirley M."/>
            <person name="Wan K.L."/>
            <person name="Berriman M."/>
            <person name="Tomley F."/>
            <person name="Pain A."/>
        </authorList>
    </citation>
    <scope>NUCLEOTIDE SEQUENCE [LARGE SCALE GENOMIC DNA]</scope>
    <source>
        <strain evidence="6">Houghton</strain>
    </source>
</reference>
<keyword evidence="4 5" id="KW-0406">Ion transport</keyword>
<name>U6LQ69_9EIME</name>
<dbReference type="Pfam" id="PF03223">
    <property type="entry name" value="V-ATPase_C"/>
    <property type="match status" value="1"/>
</dbReference>
<reference evidence="6" key="2">
    <citation type="submission" date="2013-10" db="EMBL/GenBank/DDBJ databases">
        <authorList>
            <person name="Aslett M."/>
        </authorList>
    </citation>
    <scope>NUCLEOTIDE SEQUENCE [LARGE SCALE GENOMIC DNA]</scope>
    <source>
        <strain evidence="6">Houghton</strain>
    </source>
</reference>
<evidence type="ECO:0000256" key="3">
    <source>
        <dbReference type="ARBA" id="ARBA00022781"/>
    </source>
</evidence>
<dbReference type="Gene3D" id="1.20.1460.10">
    <property type="entry name" value="subunit c (vma5p) of the yeast v-atpase, domain 2"/>
    <property type="match status" value="1"/>
</dbReference>
<dbReference type="InterPro" id="IPR036132">
    <property type="entry name" value="Vac_ATP_synth_c_sf"/>
</dbReference>
<evidence type="ECO:0000256" key="4">
    <source>
        <dbReference type="ARBA" id="ARBA00023065"/>
    </source>
</evidence>
<sequence>MAAAGEGGGGGRAAGAGRTVKPPFWLIASSLREGQTTETIHSGVRNALLLPRSPLCDDVGLFDVPMTLKFGSFDDLIRAVDTLQKQDGVVEAVLRRVERQALELDPEAQFKIMWQRHSLTAEQYVRRFTWDESKFPKARAIRENIEAIVQSVNKMDEEVRAKVAAWQDVRQQANNSAAKRDILSYAQRDLLDLLTPSVVEEEDFVQTDHLTTAVVCVPIEAESNWLSSYEKLNSFVVPRSAKKFNIPADKDGVCLWRVVLFKKGLNEFKKAAAERKFIVRDFDYNEGVYKEMTEQRAKIVAEQTKHEAFLSRVCFAAFSDIFVAWVHLKAMRVFCESVLRFGVPPNFVSFFLRPLSDGKDKKIHKELDALITPPGLFGNRFYGKDSNEGAEGEDFFPYVLLTLQPFGS</sequence>
<accession>U6LQ69</accession>
<proteinExistence type="inferred from homology"/>